<evidence type="ECO:0000313" key="3">
    <source>
        <dbReference type="Proteomes" id="UP000256269"/>
    </source>
</evidence>
<feature type="region of interest" description="Disordered" evidence="1">
    <location>
        <begin position="215"/>
        <end position="235"/>
    </location>
</feature>
<comment type="caution">
    <text evidence="2">The sequence shown here is derived from an EMBL/GenBank/DDBJ whole genome shotgun (WGS) entry which is preliminary data.</text>
</comment>
<proteinExistence type="predicted"/>
<organism evidence="2 3">
    <name type="scientific">Kutzneria buriramensis</name>
    <dbReference type="NCBI Taxonomy" id="1045776"/>
    <lineage>
        <taxon>Bacteria</taxon>
        <taxon>Bacillati</taxon>
        <taxon>Actinomycetota</taxon>
        <taxon>Actinomycetes</taxon>
        <taxon>Pseudonocardiales</taxon>
        <taxon>Pseudonocardiaceae</taxon>
        <taxon>Kutzneria</taxon>
    </lineage>
</organism>
<feature type="compositionally biased region" description="Basic and acidic residues" evidence="1">
    <location>
        <begin position="172"/>
        <end position="182"/>
    </location>
</feature>
<keyword evidence="3" id="KW-1185">Reference proteome</keyword>
<sequence>MRVPSRQRGRSVLVELPGRPHRQRVRRGDCGRRRQLGPGQLAGRLQPPERQQLPVAVVHTARGLGDFSPLPRQFPPQQRQIHEITSDPRNRGRIRDIGCQFTDRRMGGAAAVITYLRILMATSQCPPDDVVASGGKPATSNTVSPVRRRRPGAEGEEVSTAGCLLLPLGAGHRKEPTTRRPEGTPAGGRLGFLPEMGFGQAESASAATSALPAATAVGRRGRRRWGTCPGRGTGGCRGRWSWSGPGCCGPGHRG</sequence>
<feature type="region of interest" description="Disordered" evidence="1">
    <location>
        <begin position="18"/>
        <end position="45"/>
    </location>
</feature>
<feature type="region of interest" description="Disordered" evidence="1">
    <location>
        <begin position="169"/>
        <end position="188"/>
    </location>
</feature>
<gene>
    <name evidence="2" type="ORF">BCF44_13318</name>
</gene>
<dbReference type="EMBL" id="QUNO01000033">
    <property type="protein sequence ID" value="REH26398.1"/>
    <property type="molecule type" value="Genomic_DNA"/>
</dbReference>
<feature type="region of interest" description="Disordered" evidence="1">
    <location>
        <begin position="130"/>
        <end position="158"/>
    </location>
</feature>
<protein>
    <submittedName>
        <fullName evidence="2">Uncharacterized protein</fullName>
    </submittedName>
</protein>
<accession>A0A3E0GT69</accession>
<reference evidence="2 3" key="1">
    <citation type="submission" date="2018-08" db="EMBL/GenBank/DDBJ databases">
        <title>Genomic Encyclopedia of Archaeal and Bacterial Type Strains, Phase II (KMG-II): from individual species to whole genera.</title>
        <authorList>
            <person name="Goeker M."/>
        </authorList>
    </citation>
    <scope>NUCLEOTIDE SEQUENCE [LARGE SCALE GENOMIC DNA]</scope>
    <source>
        <strain evidence="2 3">DSM 45791</strain>
    </source>
</reference>
<dbReference type="Proteomes" id="UP000256269">
    <property type="component" value="Unassembled WGS sequence"/>
</dbReference>
<evidence type="ECO:0000256" key="1">
    <source>
        <dbReference type="SAM" id="MobiDB-lite"/>
    </source>
</evidence>
<name>A0A3E0GT69_9PSEU</name>
<dbReference type="AlphaFoldDB" id="A0A3E0GT69"/>
<evidence type="ECO:0000313" key="2">
    <source>
        <dbReference type="EMBL" id="REH26398.1"/>
    </source>
</evidence>